<evidence type="ECO:0000313" key="3">
    <source>
        <dbReference type="EMBL" id="KAL0480628.1"/>
    </source>
</evidence>
<feature type="compositionally biased region" description="Polar residues" evidence="1">
    <location>
        <begin position="93"/>
        <end position="105"/>
    </location>
</feature>
<proteinExistence type="predicted"/>
<accession>A0AAW2YUG7</accession>
<keyword evidence="4" id="KW-1185">Reference proteome</keyword>
<dbReference type="Pfam" id="PF00168">
    <property type="entry name" value="C2"/>
    <property type="match status" value="1"/>
</dbReference>
<protein>
    <submittedName>
        <fullName evidence="3">RimO</fullName>
    </submittedName>
</protein>
<evidence type="ECO:0000256" key="1">
    <source>
        <dbReference type="SAM" id="MobiDB-lite"/>
    </source>
</evidence>
<evidence type="ECO:0000313" key="4">
    <source>
        <dbReference type="Proteomes" id="UP001431209"/>
    </source>
</evidence>
<comment type="caution">
    <text evidence="3">The sequence shown here is derived from an EMBL/GenBank/DDBJ whole genome shotgun (WGS) entry which is preliminary data.</text>
</comment>
<feature type="region of interest" description="Disordered" evidence="1">
    <location>
        <begin position="15"/>
        <end position="40"/>
    </location>
</feature>
<evidence type="ECO:0000259" key="2">
    <source>
        <dbReference type="PROSITE" id="PS50004"/>
    </source>
</evidence>
<dbReference type="SUPFAM" id="SSF49562">
    <property type="entry name" value="C2 domain (Calcium/lipid-binding domain, CaLB)"/>
    <property type="match status" value="1"/>
</dbReference>
<feature type="compositionally biased region" description="Acidic residues" evidence="1">
    <location>
        <begin position="18"/>
        <end position="27"/>
    </location>
</feature>
<dbReference type="InterPro" id="IPR035892">
    <property type="entry name" value="C2_domain_sf"/>
</dbReference>
<feature type="domain" description="C2" evidence="2">
    <location>
        <begin position="318"/>
        <end position="436"/>
    </location>
</feature>
<sequence length="472" mass="53835">MGQCCCPSVHYSESCYPDSEDDEEMHDDGERDKVSPPTDVTDVYRTGTRGEVLCANKTFRISPKMSKHKFITIVTGFVKPTQQDLEEEKEIQPQGNFKRGTSSRSPEVDNDYGYFSDELVGKEAASTQTTTHNPLNHNDNINYKEVDLNYTTTCDLYSYFGSKLCSVAPGVETNPKEVIKRNLISINQDINRKYDLLGQASTDHFCVRINETHDDLFEIQKLLETKLAHQDGIHYIVLSVHMPLIKSQLERICIKKGKNSSPSSYIQPVPRSCRFLTRIFAGDLREDNSIELCRFASIIDAERSGPQQIGVLHYDSPTDEWLYRSANCFKPLPPKNLLIKIIEMKRITNSTTPLESFITLTIQKAKYTTPTVKSTSNYNFDHTFKVTLNDACFEEPINVKVLEQQKIMNKSCCGMIDLPPLLQLFQEENCKAHKKIISGTPTLTHDSWFSFDDEGTEYKSQISVRICLILEW</sequence>
<dbReference type="InterPro" id="IPR000008">
    <property type="entry name" value="C2_dom"/>
</dbReference>
<name>A0AAW2YUG7_9EUKA</name>
<reference evidence="3 4" key="1">
    <citation type="submission" date="2024-03" db="EMBL/GenBank/DDBJ databases">
        <title>The Acrasis kona genome and developmental transcriptomes reveal deep origins of eukaryotic multicellular pathways.</title>
        <authorList>
            <person name="Sheikh S."/>
            <person name="Fu C.-J."/>
            <person name="Brown M.W."/>
            <person name="Baldauf S.L."/>
        </authorList>
    </citation>
    <scope>NUCLEOTIDE SEQUENCE [LARGE SCALE GENOMIC DNA]</scope>
    <source>
        <strain evidence="3 4">ATCC MYA-3509</strain>
    </source>
</reference>
<feature type="region of interest" description="Disordered" evidence="1">
    <location>
        <begin position="83"/>
        <end position="109"/>
    </location>
</feature>
<dbReference type="Proteomes" id="UP001431209">
    <property type="component" value="Unassembled WGS sequence"/>
</dbReference>
<dbReference type="AlphaFoldDB" id="A0AAW2YUG7"/>
<dbReference type="PROSITE" id="PS50004">
    <property type="entry name" value="C2"/>
    <property type="match status" value="1"/>
</dbReference>
<gene>
    <name evidence="3" type="ORF">AKO1_006896</name>
</gene>
<dbReference type="Gene3D" id="2.60.40.150">
    <property type="entry name" value="C2 domain"/>
    <property type="match status" value="1"/>
</dbReference>
<dbReference type="EMBL" id="JAOPGA020000678">
    <property type="protein sequence ID" value="KAL0480628.1"/>
    <property type="molecule type" value="Genomic_DNA"/>
</dbReference>
<organism evidence="3 4">
    <name type="scientific">Acrasis kona</name>
    <dbReference type="NCBI Taxonomy" id="1008807"/>
    <lineage>
        <taxon>Eukaryota</taxon>
        <taxon>Discoba</taxon>
        <taxon>Heterolobosea</taxon>
        <taxon>Tetramitia</taxon>
        <taxon>Eutetramitia</taxon>
        <taxon>Acrasidae</taxon>
        <taxon>Acrasis</taxon>
    </lineage>
</organism>